<keyword evidence="3" id="KW-1185">Reference proteome</keyword>
<feature type="region of interest" description="Disordered" evidence="1">
    <location>
        <begin position="188"/>
        <end position="207"/>
    </location>
</feature>
<comment type="caution">
    <text evidence="2">The sequence shown here is derived from an EMBL/GenBank/DDBJ whole genome shotgun (WGS) entry which is preliminary data.</text>
</comment>
<proteinExistence type="predicted"/>
<feature type="compositionally biased region" description="Polar residues" evidence="1">
    <location>
        <begin position="266"/>
        <end position="278"/>
    </location>
</feature>
<evidence type="ECO:0000313" key="3">
    <source>
        <dbReference type="Proteomes" id="UP000823775"/>
    </source>
</evidence>
<protein>
    <submittedName>
        <fullName evidence="2">Uncharacterized protein</fullName>
    </submittedName>
</protein>
<dbReference type="Proteomes" id="UP000823775">
    <property type="component" value="Unassembled WGS sequence"/>
</dbReference>
<sequence length="278" mass="30190">MGRRARQPSLKALMAKEAQNSKGGQRGQKPVAAISKETRKLEADLSQVRIGSTGSPAPSVVGCGEPLDPASGKRKNGSPIVSRERSAVIFNGTVTEKEGIKMQQKEAQQKWMDIVLDTGGTGKTDPRSISRKSWAEEAEEEARKKKNGVRDPEKLEKTSKSNEGDDLASKAVKEQIIDVQDKERPIKSLDELEIGQNSSHGTVRDSQSDMLVAGQTGNAEWVTPLKYGRSTELLHKGQEVISYNGFQVLHKQDTPQVELRPGSVGNVGQKTIPLQGNG</sequence>
<feature type="region of interest" description="Disordered" evidence="1">
    <location>
        <begin position="116"/>
        <end position="179"/>
    </location>
</feature>
<feature type="region of interest" description="Disordered" evidence="1">
    <location>
        <begin position="45"/>
        <end position="84"/>
    </location>
</feature>
<reference evidence="2 3" key="1">
    <citation type="journal article" date="2021" name="BMC Genomics">
        <title>Datura genome reveals duplications of psychoactive alkaloid biosynthetic genes and high mutation rate following tissue culture.</title>
        <authorList>
            <person name="Rajewski A."/>
            <person name="Carter-House D."/>
            <person name="Stajich J."/>
            <person name="Litt A."/>
        </authorList>
    </citation>
    <scope>NUCLEOTIDE SEQUENCE [LARGE SCALE GENOMIC DNA]</scope>
    <source>
        <strain evidence="2">AR-01</strain>
    </source>
</reference>
<name>A0ABS8RTY3_DATST</name>
<evidence type="ECO:0000256" key="1">
    <source>
        <dbReference type="SAM" id="MobiDB-lite"/>
    </source>
</evidence>
<gene>
    <name evidence="2" type="ORF">HAX54_005003</name>
</gene>
<feature type="region of interest" description="Disordered" evidence="1">
    <location>
        <begin position="259"/>
        <end position="278"/>
    </location>
</feature>
<dbReference type="EMBL" id="JACEIK010000124">
    <property type="protein sequence ID" value="MCD7450282.1"/>
    <property type="molecule type" value="Genomic_DNA"/>
</dbReference>
<feature type="region of interest" description="Disordered" evidence="1">
    <location>
        <begin position="1"/>
        <end position="31"/>
    </location>
</feature>
<accession>A0ABS8RTY3</accession>
<feature type="compositionally biased region" description="Basic and acidic residues" evidence="1">
    <location>
        <begin position="148"/>
        <end position="179"/>
    </location>
</feature>
<evidence type="ECO:0000313" key="2">
    <source>
        <dbReference type="EMBL" id="MCD7450282.1"/>
    </source>
</evidence>
<organism evidence="2 3">
    <name type="scientific">Datura stramonium</name>
    <name type="common">Jimsonweed</name>
    <name type="synonym">Common thornapple</name>
    <dbReference type="NCBI Taxonomy" id="4076"/>
    <lineage>
        <taxon>Eukaryota</taxon>
        <taxon>Viridiplantae</taxon>
        <taxon>Streptophyta</taxon>
        <taxon>Embryophyta</taxon>
        <taxon>Tracheophyta</taxon>
        <taxon>Spermatophyta</taxon>
        <taxon>Magnoliopsida</taxon>
        <taxon>eudicotyledons</taxon>
        <taxon>Gunneridae</taxon>
        <taxon>Pentapetalae</taxon>
        <taxon>asterids</taxon>
        <taxon>lamiids</taxon>
        <taxon>Solanales</taxon>
        <taxon>Solanaceae</taxon>
        <taxon>Solanoideae</taxon>
        <taxon>Datureae</taxon>
        <taxon>Datura</taxon>
    </lineage>
</organism>